<dbReference type="Gene3D" id="3.40.1190.20">
    <property type="match status" value="1"/>
</dbReference>
<dbReference type="STRING" id="446469.Sked_01950"/>
<dbReference type="KEGG" id="ske:Sked_01950"/>
<sequence>MILTLTPNPAVDVTLVTEHVDRGASRSIETALRRAGGKGVNVSRVLAQQGVPTHAVLPVGRDDEAWFRADLATVPHTLVVCEAPTRHSYAIVETGEDTTSMLNESGSARGAREWDDLLTALHGPVRRADVLVASGSLPPGAPTGTLQALTVLGRAAGVPVVLDVAGAHLLAAADAGADVLKPNRDELVAALGEVDPLDGARALQRRGARLVVVSLGADGMLLVPVHGDPVHARLPAPLHGNPTGAGDAAVAAVASLVRGRDVASLDHEDLTAVARRAVAWSAAAVLSPWAGSLGGDPAALEHDVVLGARPATSGPPDARPVP</sequence>
<proteinExistence type="inferred from homology"/>
<dbReference type="HOGENOM" id="CLU_050013_0_2_11"/>
<dbReference type="GO" id="GO:0005524">
    <property type="term" value="F:ATP binding"/>
    <property type="evidence" value="ECO:0007669"/>
    <property type="project" value="UniProtKB-KW"/>
</dbReference>
<dbReference type="GO" id="GO:0005829">
    <property type="term" value="C:cytosol"/>
    <property type="evidence" value="ECO:0007669"/>
    <property type="project" value="TreeGrafter"/>
</dbReference>
<dbReference type="SUPFAM" id="SSF53613">
    <property type="entry name" value="Ribokinase-like"/>
    <property type="match status" value="1"/>
</dbReference>
<reference evidence="8 9" key="1">
    <citation type="journal article" date="2009" name="Stand. Genomic Sci.">
        <title>Complete genome sequence of Sanguibacter keddieii type strain (ST-74).</title>
        <authorList>
            <person name="Ivanova N."/>
            <person name="Sikorski J."/>
            <person name="Sims D."/>
            <person name="Brettin T."/>
            <person name="Detter J.C."/>
            <person name="Han C."/>
            <person name="Lapidus A."/>
            <person name="Copeland A."/>
            <person name="Glavina Del Rio T."/>
            <person name="Nolan M."/>
            <person name="Chen F."/>
            <person name="Lucas S."/>
            <person name="Tice H."/>
            <person name="Cheng J.F."/>
            <person name="Bruce D."/>
            <person name="Goodwin L."/>
            <person name="Pitluck S."/>
            <person name="Pati A."/>
            <person name="Mavromatis K."/>
            <person name="Chen A."/>
            <person name="Palaniappan K."/>
            <person name="D'haeseleer P."/>
            <person name="Chain P."/>
            <person name="Bristow J."/>
            <person name="Eisen J.A."/>
            <person name="Markowitz V."/>
            <person name="Hugenholtz P."/>
            <person name="Goker M."/>
            <person name="Pukall R."/>
            <person name="Klenk H.P."/>
            <person name="Kyrpides N.C."/>
        </authorList>
    </citation>
    <scope>NUCLEOTIDE SEQUENCE [LARGE SCALE GENOMIC DNA]</scope>
    <source>
        <strain evidence="9">ATCC 51767 / DSM 10542 / NCFB 3025 / ST-74</strain>
    </source>
</reference>
<dbReference type="InterPro" id="IPR002173">
    <property type="entry name" value="Carboh/pur_kinase_PfkB_CS"/>
</dbReference>
<dbReference type="EMBL" id="CP001819">
    <property type="protein sequence ID" value="ACZ20166.1"/>
    <property type="molecule type" value="Genomic_DNA"/>
</dbReference>
<dbReference type="eggNOG" id="COG1105">
    <property type="taxonomic scope" value="Bacteria"/>
</dbReference>
<evidence type="ECO:0000256" key="3">
    <source>
        <dbReference type="ARBA" id="ARBA00022741"/>
    </source>
</evidence>
<dbReference type="PANTHER" id="PTHR46566:SF5">
    <property type="entry name" value="1-PHOSPHOFRUCTOKINASE"/>
    <property type="match status" value="1"/>
</dbReference>
<gene>
    <name evidence="8" type="ordered locus">Sked_01950</name>
</gene>
<keyword evidence="2 6" id="KW-0808">Transferase</keyword>
<dbReference type="Pfam" id="PF00294">
    <property type="entry name" value="PfkB"/>
    <property type="match status" value="1"/>
</dbReference>
<dbReference type="InterPro" id="IPR017583">
    <property type="entry name" value="Tagatose/fructose_Pkinase"/>
</dbReference>
<dbReference type="PIRSF" id="PIRSF000535">
    <property type="entry name" value="1PFK/6PFK/LacC"/>
    <property type="match status" value="1"/>
</dbReference>
<organism evidence="8 9">
    <name type="scientific">Sanguibacter keddieii (strain ATCC 51767 / DSM 10542 / NCFB 3025 / ST-74)</name>
    <dbReference type="NCBI Taxonomy" id="446469"/>
    <lineage>
        <taxon>Bacteria</taxon>
        <taxon>Bacillati</taxon>
        <taxon>Actinomycetota</taxon>
        <taxon>Actinomycetes</taxon>
        <taxon>Micrococcales</taxon>
        <taxon>Sanguibacteraceae</taxon>
        <taxon>Sanguibacter</taxon>
    </lineage>
</organism>
<evidence type="ECO:0000256" key="2">
    <source>
        <dbReference type="ARBA" id="ARBA00022679"/>
    </source>
</evidence>
<dbReference type="RefSeq" id="WP_012865235.1">
    <property type="nucleotide sequence ID" value="NC_013521.1"/>
</dbReference>
<dbReference type="AlphaFoldDB" id="D1BIX4"/>
<dbReference type="PANTHER" id="PTHR46566">
    <property type="entry name" value="1-PHOSPHOFRUCTOKINASE-RELATED"/>
    <property type="match status" value="1"/>
</dbReference>
<evidence type="ECO:0000256" key="6">
    <source>
        <dbReference type="PIRNR" id="PIRNR000535"/>
    </source>
</evidence>
<dbReference type="Proteomes" id="UP000000322">
    <property type="component" value="Chromosome"/>
</dbReference>
<name>D1BIX4_SANKS</name>
<evidence type="ECO:0000259" key="7">
    <source>
        <dbReference type="Pfam" id="PF00294"/>
    </source>
</evidence>
<evidence type="ECO:0000256" key="5">
    <source>
        <dbReference type="ARBA" id="ARBA00022840"/>
    </source>
</evidence>
<evidence type="ECO:0000256" key="1">
    <source>
        <dbReference type="ARBA" id="ARBA00010688"/>
    </source>
</evidence>
<dbReference type="GO" id="GO:0008443">
    <property type="term" value="F:phosphofructokinase activity"/>
    <property type="evidence" value="ECO:0007669"/>
    <property type="project" value="TreeGrafter"/>
</dbReference>
<protein>
    <submittedName>
        <fullName evidence="8">1-phosphofructokinase</fullName>
    </submittedName>
</protein>
<keyword evidence="9" id="KW-1185">Reference proteome</keyword>
<keyword evidence="3" id="KW-0547">Nucleotide-binding</keyword>
<comment type="similarity">
    <text evidence="1">Belongs to the carbohydrate kinase PfkB family.</text>
</comment>
<dbReference type="OrthoDB" id="9801219at2"/>
<accession>D1BIX4</accession>
<evidence type="ECO:0000256" key="4">
    <source>
        <dbReference type="ARBA" id="ARBA00022777"/>
    </source>
</evidence>
<dbReference type="PROSITE" id="PS00583">
    <property type="entry name" value="PFKB_KINASES_1"/>
    <property type="match status" value="1"/>
</dbReference>
<evidence type="ECO:0000313" key="9">
    <source>
        <dbReference type="Proteomes" id="UP000000322"/>
    </source>
</evidence>
<keyword evidence="5" id="KW-0067">ATP-binding</keyword>
<keyword evidence="4" id="KW-0418">Kinase</keyword>
<dbReference type="InterPro" id="IPR029056">
    <property type="entry name" value="Ribokinase-like"/>
</dbReference>
<evidence type="ECO:0000313" key="8">
    <source>
        <dbReference type="EMBL" id="ACZ20166.1"/>
    </source>
</evidence>
<feature type="domain" description="Carbohydrate kinase PfkB" evidence="7">
    <location>
        <begin position="27"/>
        <end position="288"/>
    </location>
</feature>
<dbReference type="InterPro" id="IPR011611">
    <property type="entry name" value="PfkB_dom"/>
</dbReference>